<sequence length="82" mass="8737">MANVVALIFVLLPAILVPCFLIFLVAYLVAFLTDRSGVQRGARCVCKRPTCQVGKTFTSGVEAARHEQACHKQPTGAFAASG</sequence>
<evidence type="ECO:0000313" key="3">
    <source>
        <dbReference type="Proteomes" id="UP000019140"/>
    </source>
</evidence>
<keyword evidence="1" id="KW-0812">Transmembrane</keyword>
<dbReference type="AlphaFoldDB" id="W4LHW8"/>
<dbReference type="HOGENOM" id="CLU_2551999_0_0_7"/>
<name>W4LHW8_9BACT</name>
<gene>
    <name evidence="2" type="ORF">ETSY2_44875</name>
</gene>
<organism evidence="2 3">
    <name type="scientific">Candidatus Entotheonella gemina</name>
    <dbReference type="NCBI Taxonomy" id="1429439"/>
    <lineage>
        <taxon>Bacteria</taxon>
        <taxon>Pseudomonadati</taxon>
        <taxon>Nitrospinota/Tectimicrobiota group</taxon>
        <taxon>Candidatus Tectimicrobiota</taxon>
        <taxon>Candidatus Entotheonellia</taxon>
        <taxon>Candidatus Entotheonellales</taxon>
        <taxon>Candidatus Entotheonellaceae</taxon>
        <taxon>Candidatus Entotheonella</taxon>
    </lineage>
</organism>
<keyword evidence="1" id="KW-0472">Membrane</keyword>
<reference evidence="2 3" key="1">
    <citation type="journal article" date="2014" name="Nature">
        <title>An environmental bacterial taxon with a large and distinct metabolic repertoire.</title>
        <authorList>
            <person name="Wilson M.C."/>
            <person name="Mori T."/>
            <person name="Ruckert C."/>
            <person name="Uria A.R."/>
            <person name="Helf M.J."/>
            <person name="Takada K."/>
            <person name="Gernert C."/>
            <person name="Steffens U.A."/>
            <person name="Heycke N."/>
            <person name="Schmitt S."/>
            <person name="Rinke C."/>
            <person name="Helfrich E.J."/>
            <person name="Brachmann A.O."/>
            <person name="Gurgui C."/>
            <person name="Wakimoto T."/>
            <person name="Kracht M."/>
            <person name="Crusemann M."/>
            <person name="Hentschel U."/>
            <person name="Abe I."/>
            <person name="Matsunaga S."/>
            <person name="Kalinowski J."/>
            <person name="Takeyama H."/>
            <person name="Piel J."/>
        </authorList>
    </citation>
    <scope>NUCLEOTIDE SEQUENCE [LARGE SCALE GENOMIC DNA]</scope>
    <source>
        <strain evidence="3">TSY2</strain>
    </source>
</reference>
<proteinExistence type="predicted"/>
<evidence type="ECO:0000313" key="2">
    <source>
        <dbReference type="EMBL" id="ETW97285.1"/>
    </source>
</evidence>
<evidence type="ECO:0000256" key="1">
    <source>
        <dbReference type="SAM" id="Phobius"/>
    </source>
</evidence>
<feature type="transmembrane region" description="Helical" evidence="1">
    <location>
        <begin position="6"/>
        <end position="33"/>
    </location>
</feature>
<dbReference type="EMBL" id="AZHX01002078">
    <property type="protein sequence ID" value="ETW97285.1"/>
    <property type="molecule type" value="Genomic_DNA"/>
</dbReference>
<accession>W4LHW8</accession>
<protein>
    <submittedName>
        <fullName evidence="2">Uncharacterized protein</fullName>
    </submittedName>
</protein>
<keyword evidence="3" id="KW-1185">Reference proteome</keyword>
<comment type="caution">
    <text evidence="2">The sequence shown here is derived from an EMBL/GenBank/DDBJ whole genome shotgun (WGS) entry which is preliminary data.</text>
</comment>
<keyword evidence="1" id="KW-1133">Transmembrane helix</keyword>
<dbReference type="Proteomes" id="UP000019140">
    <property type="component" value="Unassembled WGS sequence"/>
</dbReference>